<dbReference type="InterPro" id="IPR018095">
    <property type="entry name" value="Thymidylate_kin_CS"/>
</dbReference>
<dbReference type="PANTHER" id="PTHR10344:SF4">
    <property type="entry name" value="UMP-CMP KINASE 2, MITOCHONDRIAL"/>
    <property type="match status" value="1"/>
</dbReference>
<keyword evidence="8 11" id="KW-0067">ATP-binding</keyword>
<evidence type="ECO:0000256" key="2">
    <source>
        <dbReference type="ARBA" id="ARBA00012980"/>
    </source>
</evidence>
<evidence type="ECO:0000256" key="9">
    <source>
        <dbReference type="ARBA" id="ARBA00048743"/>
    </source>
</evidence>
<accession>A0A454C9E3</accession>
<dbReference type="GO" id="GO:0006227">
    <property type="term" value="P:dUDP biosynthetic process"/>
    <property type="evidence" value="ECO:0007669"/>
    <property type="project" value="TreeGrafter"/>
</dbReference>
<evidence type="ECO:0000313" key="13">
    <source>
        <dbReference type="EMBL" id="AYN65223.1"/>
    </source>
</evidence>
<dbReference type="NCBIfam" id="TIGR00041">
    <property type="entry name" value="DTMP_kinase"/>
    <property type="match status" value="1"/>
</dbReference>
<keyword evidence="7 11" id="KW-0418">Kinase</keyword>
<evidence type="ECO:0000256" key="3">
    <source>
        <dbReference type="ARBA" id="ARBA00017144"/>
    </source>
</evidence>
<dbReference type="GO" id="GO:0006235">
    <property type="term" value="P:dTTP biosynthetic process"/>
    <property type="evidence" value="ECO:0007669"/>
    <property type="project" value="UniProtKB-UniRule"/>
</dbReference>
<sequence>MSKGKFVVFEGMDGSGKTTIIKKLKEYLESKNRLDDFVFTREPGSSHSKEAEEIRQLILDNDNSFSVMVDALLFAASRRLNLEKCVWPGLEKNKTVISDRYWTSSFVYQGVLGGLGLKKVKDINNIATEETTPDLTIFFDMEPELSIERITQIRKTKTDRLESTNVEYYKKLRDSYWYVINQGNEKYEIIKSDCNIDELFKRVLNVLKENKII</sequence>
<comment type="catalytic activity">
    <reaction evidence="9 11">
        <text>dTMP + ATP = dTDP + ADP</text>
        <dbReference type="Rhea" id="RHEA:13517"/>
        <dbReference type="ChEBI" id="CHEBI:30616"/>
        <dbReference type="ChEBI" id="CHEBI:58369"/>
        <dbReference type="ChEBI" id="CHEBI:63528"/>
        <dbReference type="ChEBI" id="CHEBI:456216"/>
        <dbReference type="EC" id="2.7.4.9"/>
    </reaction>
</comment>
<dbReference type="CDD" id="cd01672">
    <property type="entry name" value="TMPK"/>
    <property type="match status" value="1"/>
</dbReference>
<dbReference type="EMBL" id="CP033021">
    <property type="protein sequence ID" value="AYN65223.1"/>
    <property type="molecule type" value="Genomic_DNA"/>
</dbReference>
<feature type="binding site" evidence="11">
    <location>
        <begin position="11"/>
        <end position="18"/>
    </location>
    <ligand>
        <name>ATP</name>
        <dbReference type="ChEBI" id="CHEBI:30616"/>
    </ligand>
</feature>
<name>A0A454C9E3_METHO</name>
<dbReference type="OrthoDB" id="9774907at2"/>
<evidence type="ECO:0000256" key="7">
    <source>
        <dbReference type="ARBA" id="ARBA00022777"/>
    </source>
</evidence>
<evidence type="ECO:0000313" key="14">
    <source>
        <dbReference type="Proteomes" id="UP000029712"/>
    </source>
</evidence>
<reference evidence="13 14" key="2">
    <citation type="submission" date="2018-10" db="EMBL/GenBank/DDBJ databases">
        <title>Detection and isolation of Mycoplasma hominis as a predominant microorganism from pelvic cavity of patient with salpingitis and tubo-ovarian abscess.</title>
        <authorList>
            <person name="Guschin A.E."/>
            <person name="Khayrullina G.A."/>
            <person name="Rakovskaya I.V."/>
            <person name="Shelenkov A.A."/>
            <person name="Shagin D.A."/>
        </authorList>
    </citation>
    <scope>NUCLEOTIDE SEQUENCE [LARGE SCALE GENOMIC DNA]</scope>
    <source>
        <strain evidence="14">TOA</strain>
    </source>
</reference>
<evidence type="ECO:0000256" key="11">
    <source>
        <dbReference type="HAMAP-Rule" id="MF_00165"/>
    </source>
</evidence>
<comment type="function">
    <text evidence="10 11">Phosphorylation of dTMP to form dTDP in both de novo and salvage pathways of dTTP synthesis.</text>
</comment>
<evidence type="ECO:0000256" key="10">
    <source>
        <dbReference type="ARBA" id="ARBA00057735"/>
    </source>
</evidence>
<dbReference type="PROSITE" id="PS01331">
    <property type="entry name" value="THYMIDYLATE_KINASE"/>
    <property type="match status" value="1"/>
</dbReference>
<dbReference type="Proteomes" id="UP000029712">
    <property type="component" value="Chromosome"/>
</dbReference>
<dbReference type="InterPro" id="IPR018094">
    <property type="entry name" value="Thymidylate_kinase"/>
</dbReference>
<comment type="similarity">
    <text evidence="1 11">Belongs to the thymidylate kinase family.</text>
</comment>
<dbReference type="GO" id="GO:0004798">
    <property type="term" value="F:dTMP kinase activity"/>
    <property type="evidence" value="ECO:0007669"/>
    <property type="project" value="UniProtKB-UniRule"/>
</dbReference>
<dbReference type="Pfam" id="PF02223">
    <property type="entry name" value="Thymidylate_kin"/>
    <property type="match status" value="1"/>
</dbReference>
<keyword evidence="5 11" id="KW-0545">Nucleotide biosynthesis</keyword>
<proteinExistence type="inferred from homology"/>
<evidence type="ECO:0000259" key="12">
    <source>
        <dbReference type="Pfam" id="PF02223"/>
    </source>
</evidence>
<dbReference type="GO" id="GO:0005524">
    <property type="term" value="F:ATP binding"/>
    <property type="evidence" value="ECO:0007669"/>
    <property type="project" value="UniProtKB-UniRule"/>
</dbReference>
<dbReference type="SUPFAM" id="SSF52540">
    <property type="entry name" value="P-loop containing nucleoside triphosphate hydrolases"/>
    <property type="match status" value="1"/>
</dbReference>
<evidence type="ECO:0000256" key="6">
    <source>
        <dbReference type="ARBA" id="ARBA00022741"/>
    </source>
</evidence>
<dbReference type="AlphaFoldDB" id="A0A454C9E3"/>
<dbReference type="GO" id="GO:0005829">
    <property type="term" value="C:cytosol"/>
    <property type="evidence" value="ECO:0007669"/>
    <property type="project" value="TreeGrafter"/>
</dbReference>
<dbReference type="RefSeq" id="WP_036439215.1">
    <property type="nucleotide sequence ID" value="NZ_CP033021.1"/>
</dbReference>
<feature type="domain" description="Thymidylate kinase-like" evidence="12">
    <location>
        <begin position="9"/>
        <end position="200"/>
    </location>
</feature>
<evidence type="ECO:0000256" key="1">
    <source>
        <dbReference type="ARBA" id="ARBA00009776"/>
    </source>
</evidence>
<keyword evidence="6 11" id="KW-0547">Nucleotide-binding</keyword>
<dbReference type="Gene3D" id="3.40.50.300">
    <property type="entry name" value="P-loop containing nucleotide triphosphate hydrolases"/>
    <property type="match status" value="1"/>
</dbReference>
<dbReference type="EC" id="2.7.4.9" evidence="2 11"/>
<dbReference type="HAMAP" id="MF_00165">
    <property type="entry name" value="Thymidylate_kinase"/>
    <property type="match status" value="1"/>
</dbReference>
<evidence type="ECO:0000256" key="4">
    <source>
        <dbReference type="ARBA" id="ARBA00022679"/>
    </source>
</evidence>
<dbReference type="InterPro" id="IPR027417">
    <property type="entry name" value="P-loop_NTPase"/>
</dbReference>
<keyword evidence="4 11" id="KW-0808">Transferase</keyword>
<organism evidence="13 14">
    <name type="scientific">Metamycoplasma hominis</name>
    <name type="common">Mycoplasma hominis</name>
    <dbReference type="NCBI Taxonomy" id="2098"/>
    <lineage>
        <taxon>Bacteria</taxon>
        <taxon>Bacillati</taxon>
        <taxon>Mycoplasmatota</taxon>
        <taxon>Mycoplasmoidales</taxon>
        <taxon>Metamycoplasmataceae</taxon>
        <taxon>Metamycoplasma</taxon>
    </lineage>
</organism>
<dbReference type="PANTHER" id="PTHR10344">
    <property type="entry name" value="THYMIDYLATE KINASE"/>
    <property type="match status" value="1"/>
</dbReference>
<gene>
    <name evidence="11 13" type="primary">tmk</name>
    <name evidence="13" type="ORF">KN71_000655</name>
</gene>
<dbReference type="FunFam" id="3.40.50.300:FF:000225">
    <property type="entry name" value="Thymidylate kinase"/>
    <property type="match status" value="1"/>
</dbReference>
<dbReference type="InterPro" id="IPR039430">
    <property type="entry name" value="Thymidylate_kin-like_dom"/>
</dbReference>
<evidence type="ECO:0000256" key="8">
    <source>
        <dbReference type="ARBA" id="ARBA00022840"/>
    </source>
</evidence>
<dbReference type="GO" id="GO:0006233">
    <property type="term" value="P:dTDP biosynthetic process"/>
    <property type="evidence" value="ECO:0007669"/>
    <property type="project" value="InterPro"/>
</dbReference>
<protein>
    <recommendedName>
        <fullName evidence="3 11">Thymidylate kinase</fullName>
        <ecNumber evidence="2 11">2.7.4.9</ecNumber>
    </recommendedName>
    <alternativeName>
        <fullName evidence="11">dTMP kinase</fullName>
    </alternativeName>
</protein>
<evidence type="ECO:0000256" key="5">
    <source>
        <dbReference type="ARBA" id="ARBA00022727"/>
    </source>
</evidence>
<reference evidence="13 14" key="1">
    <citation type="submission" date="2014-08" db="EMBL/GenBank/DDBJ databases">
        <authorList>
            <person name="Kuleshov K."/>
            <person name="Dedkov V."/>
            <person name="Markelov M."/>
            <person name="Pimkina E."/>
        </authorList>
    </citation>
    <scope>NUCLEOTIDE SEQUENCE [LARGE SCALE GENOMIC DNA]</scope>
    <source>
        <strain evidence="14">TOA</strain>
    </source>
</reference>